<dbReference type="SUPFAM" id="SSF53448">
    <property type="entry name" value="Nucleotide-diphospho-sugar transferases"/>
    <property type="match status" value="1"/>
</dbReference>
<evidence type="ECO:0000256" key="3">
    <source>
        <dbReference type="ARBA" id="ARBA00022679"/>
    </source>
</evidence>
<gene>
    <name evidence="5" type="ORF">FJQ54_01985</name>
</gene>
<evidence type="ECO:0000259" key="4">
    <source>
        <dbReference type="Pfam" id="PF00535"/>
    </source>
</evidence>
<keyword evidence="3 5" id="KW-0808">Transferase</keyword>
<proteinExistence type="inferred from homology"/>
<keyword evidence="2" id="KW-0328">Glycosyltransferase</keyword>
<dbReference type="RefSeq" id="WP_140926635.1">
    <property type="nucleotide sequence ID" value="NZ_VFSU01000011.1"/>
</dbReference>
<dbReference type="Proteomes" id="UP000319897">
    <property type="component" value="Unassembled WGS sequence"/>
</dbReference>
<dbReference type="InterPro" id="IPR001173">
    <property type="entry name" value="Glyco_trans_2-like"/>
</dbReference>
<dbReference type="AlphaFoldDB" id="A0A501XTH0"/>
<comment type="similarity">
    <text evidence="1">Belongs to the glycosyltransferase 2 family.</text>
</comment>
<organism evidence="5 6">
    <name type="scientific">Sandaracinobacter neustonicus</name>
    <dbReference type="NCBI Taxonomy" id="1715348"/>
    <lineage>
        <taxon>Bacteria</taxon>
        <taxon>Pseudomonadati</taxon>
        <taxon>Pseudomonadota</taxon>
        <taxon>Alphaproteobacteria</taxon>
        <taxon>Sphingomonadales</taxon>
        <taxon>Sphingosinicellaceae</taxon>
        <taxon>Sandaracinobacter</taxon>
    </lineage>
</organism>
<evidence type="ECO:0000256" key="2">
    <source>
        <dbReference type="ARBA" id="ARBA00022676"/>
    </source>
</evidence>
<name>A0A501XTH0_9SPHN</name>
<dbReference type="Pfam" id="PF00535">
    <property type="entry name" value="Glycos_transf_2"/>
    <property type="match status" value="1"/>
</dbReference>
<dbReference type="PANTHER" id="PTHR43685">
    <property type="entry name" value="GLYCOSYLTRANSFERASE"/>
    <property type="match status" value="1"/>
</dbReference>
<feature type="domain" description="Glycosyltransferase 2-like" evidence="4">
    <location>
        <begin position="36"/>
        <end position="153"/>
    </location>
</feature>
<dbReference type="OrthoDB" id="9807795at2"/>
<dbReference type="PANTHER" id="PTHR43685:SF5">
    <property type="entry name" value="GLYCOSYLTRANSFERASE EPSE-RELATED"/>
    <property type="match status" value="1"/>
</dbReference>
<evidence type="ECO:0000313" key="6">
    <source>
        <dbReference type="Proteomes" id="UP000319897"/>
    </source>
</evidence>
<dbReference type="GO" id="GO:0016757">
    <property type="term" value="F:glycosyltransferase activity"/>
    <property type="evidence" value="ECO:0007669"/>
    <property type="project" value="UniProtKB-KW"/>
</dbReference>
<dbReference type="Gene3D" id="3.90.550.10">
    <property type="entry name" value="Spore Coat Polysaccharide Biosynthesis Protein SpsA, Chain A"/>
    <property type="match status" value="1"/>
</dbReference>
<sequence>MPSKIRENTKMIKGNPAPDADIQWEPAGEFTPGLVSVIMPNLNGAAFLAEAIESVTAQSYSNFELLIADDGSTDKSLPIIAAAMKQDSRIRLLSAPQARQGAAQARNRAIAAAVGEYIAFLDSDDIWCPSKLDQQISLLNEKKIHCCHGSYKTMDTNGVPFNLVNATKHVTLSNMKSYNHIGNLTGIYRCAAIGKFFQKSIGHEDYEMWIRILHHTDSIAVLSPIAHYRMHGHNVSGNKLRSALWTFQVHRNAFGLTSACSSFIPYALQALSKRK</sequence>
<protein>
    <submittedName>
        <fullName evidence="5">Glycosyltransferase family 2 protein</fullName>
    </submittedName>
</protein>
<dbReference type="EMBL" id="VFSU01000011">
    <property type="protein sequence ID" value="TPE63653.1"/>
    <property type="molecule type" value="Genomic_DNA"/>
</dbReference>
<reference evidence="5 6" key="1">
    <citation type="submission" date="2019-06" db="EMBL/GenBank/DDBJ databases">
        <authorList>
            <person name="Lee I."/>
            <person name="Jang G.I."/>
            <person name="Hwang C.Y."/>
        </authorList>
    </citation>
    <scope>NUCLEOTIDE SEQUENCE [LARGE SCALE GENOMIC DNA]</scope>
    <source>
        <strain evidence="5 6">PAMC 28131</strain>
    </source>
</reference>
<comment type="caution">
    <text evidence="5">The sequence shown here is derived from an EMBL/GenBank/DDBJ whole genome shotgun (WGS) entry which is preliminary data.</text>
</comment>
<dbReference type="InterPro" id="IPR050834">
    <property type="entry name" value="Glycosyltransf_2"/>
</dbReference>
<accession>A0A501XTH0</accession>
<evidence type="ECO:0000313" key="5">
    <source>
        <dbReference type="EMBL" id="TPE63653.1"/>
    </source>
</evidence>
<evidence type="ECO:0000256" key="1">
    <source>
        <dbReference type="ARBA" id="ARBA00006739"/>
    </source>
</evidence>
<dbReference type="CDD" id="cd00761">
    <property type="entry name" value="Glyco_tranf_GTA_type"/>
    <property type="match status" value="1"/>
</dbReference>
<keyword evidence="6" id="KW-1185">Reference proteome</keyword>
<dbReference type="InterPro" id="IPR029044">
    <property type="entry name" value="Nucleotide-diphossugar_trans"/>
</dbReference>